<organism evidence="2 3">
    <name type="scientific">Gossypium harknessii</name>
    <dbReference type="NCBI Taxonomy" id="34285"/>
    <lineage>
        <taxon>Eukaryota</taxon>
        <taxon>Viridiplantae</taxon>
        <taxon>Streptophyta</taxon>
        <taxon>Embryophyta</taxon>
        <taxon>Tracheophyta</taxon>
        <taxon>Spermatophyta</taxon>
        <taxon>Magnoliopsida</taxon>
        <taxon>eudicotyledons</taxon>
        <taxon>Gunneridae</taxon>
        <taxon>Pentapetalae</taxon>
        <taxon>rosids</taxon>
        <taxon>malvids</taxon>
        <taxon>Malvales</taxon>
        <taxon>Malvaceae</taxon>
        <taxon>Malvoideae</taxon>
        <taxon>Gossypium</taxon>
    </lineage>
</organism>
<comment type="caution">
    <text evidence="2">The sequence shown here is derived from an EMBL/GenBank/DDBJ whole genome shotgun (WGS) entry which is preliminary data.</text>
</comment>
<gene>
    <name evidence="2" type="ORF">Gohar_027267</name>
</gene>
<dbReference type="Proteomes" id="UP000593560">
    <property type="component" value="Unassembled WGS sequence"/>
</dbReference>
<sequence>MDHSIGVKGEVHGFLSSTRYTCQLDRSTSTDGWDYDDEGQASTAEE</sequence>
<accession>A0A7J9HU66</accession>
<proteinExistence type="predicted"/>
<evidence type="ECO:0000256" key="1">
    <source>
        <dbReference type="SAM" id="MobiDB-lite"/>
    </source>
</evidence>
<evidence type="ECO:0000313" key="2">
    <source>
        <dbReference type="EMBL" id="MBA0813411.1"/>
    </source>
</evidence>
<evidence type="ECO:0000313" key="3">
    <source>
        <dbReference type="Proteomes" id="UP000593560"/>
    </source>
</evidence>
<dbReference type="AlphaFoldDB" id="A0A7J9HU66"/>
<reference evidence="2 3" key="1">
    <citation type="journal article" date="2019" name="Genome Biol. Evol.">
        <title>Insights into the evolution of the New World diploid cottons (Gossypium, subgenus Houzingenia) based on genome sequencing.</title>
        <authorList>
            <person name="Grover C.E."/>
            <person name="Arick M.A. 2nd"/>
            <person name="Thrash A."/>
            <person name="Conover J.L."/>
            <person name="Sanders W.S."/>
            <person name="Peterson D.G."/>
            <person name="Frelichowski J.E."/>
            <person name="Scheffler J.A."/>
            <person name="Scheffler B.E."/>
            <person name="Wendel J.F."/>
        </authorList>
    </citation>
    <scope>NUCLEOTIDE SEQUENCE [LARGE SCALE GENOMIC DNA]</scope>
    <source>
        <strain evidence="2">0</strain>
        <tissue evidence="2">Leaf</tissue>
    </source>
</reference>
<feature type="compositionally biased region" description="Acidic residues" evidence="1">
    <location>
        <begin position="33"/>
        <end position="46"/>
    </location>
</feature>
<dbReference type="EMBL" id="JABFAD010000011">
    <property type="protein sequence ID" value="MBA0813411.1"/>
    <property type="molecule type" value="Genomic_DNA"/>
</dbReference>
<feature type="region of interest" description="Disordered" evidence="1">
    <location>
        <begin position="26"/>
        <end position="46"/>
    </location>
</feature>
<keyword evidence="3" id="KW-1185">Reference proteome</keyword>
<name>A0A7J9HU66_9ROSI</name>
<protein>
    <submittedName>
        <fullName evidence="2">Uncharacterized protein</fullName>
    </submittedName>
</protein>